<dbReference type="GO" id="GO:0042254">
    <property type="term" value="P:ribosome biogenesis"/>
    <property type="evidence" value="ECO:0007669"/>
    <property type="project" value="UniProtKB-KW"/>
</dbReference>
<dbReference type="InterPro" id="IPR007336">
    <property type="entry name" value="YihI"/>
</dbReference>
<dbReference type="NCBIfam" id="NF003560">
    <property type="entry name" value="PRK05244.1-1"/>
    <property type="match status" value="1"/>
</dbReference>
<dbReference type="eggNOG" id="COG3078">
    <property type="taxonomic scope" value="Bacteria"/>
</dbReference>
<dbReference type="AlphaFoldDB" id="K6WW65"/>
<keyword evidence="1 3" id="KW-0343">GTPase activation</keyword>
<comment type="caution">
    <text evidence="5">The sequence shown here is derived from an EMBL/GenBank/DDBJ whole genome shotgun (WGS) entry which is preliminary data.</text>
</comment>
<dbReference type="Proteomes" id="UP000006334">
    <property type="component" value="Unassembled WGS sequence"/>
</dbReference>
<dbReference type="HAMAP" id="MF_01058">
    <property type="entry name" value="GAP_YihI"/>
    <property type="match status" value="1"/>
</dbReference>
<dbReference type="OrthoDB" id="5677577at2"/>
<dbReference type="STRING" id="1127673.GLIP_0039"/>
<reference evidence="5 6" key="1">
    <citation type="journal article" date="2017" name="Antonie Van Leeuwenhoek">
        <title>Rhizobium rhizosphaerae sp. nov., a novel species isolated from rice rhizosphere.</title>
        <authorList>
            <person name="Zhao J.J."/>
            <person name="Zhang J."/>
            <person name="Zhang R.J."/>
            <person name="Zhang C.W."/>
            <person name="Yin H.Q."/>
            <person name="Zhang X.X."/>
        </authorList>
    </citation>
    <scope>NUCLEOTIDE SEQUENCE [LARGE SCALE GENOMIC DNA]</scope>
    <source>
        <strain evidence="5 6">E3</strain>
    </source>
</reference>
<sequence length="174" mass="19886">MARVKKSRKVGRIGVPKESWAPRKPKDPNNTKPKKHKGNPSGSRHSAVQLNEKNPNQSKQNDPRIGSKKPIQLVVETKDVKTKAKPNKPKYFSPAQELAELENNHRLNELLDMLDNDIVLTSDDQRFVDLKLARHKELCELLGIGNEEENKDQAKTNEDDPFDVFESINIEKFK</sequence>
<dbReference type="EMBL" id="BAEN01000002">
    <property type="protein sequence ID" value="GAC12694.1"/>
    <property type="molecule type" value="Genomic_DNA"/>
</dbReference>
<evidence type="ECO:0000256" key="3">
    <source>
        <dbReference type="HAMAP-Rule" id="MF_01058"/>
    </source>
</evidence>
<proteinExistence type="inferred from homology"/>
<name>K6WW65_9ALTE</name>
<evidence type="ECO:0000256" key="1">
    <source>
        <dbReference type="ARBA" id="ARBA00022468"/>
    </source>
</evidence>
<evidence type="ECO:0000256" key="2">
    <source>
        <dbReference type="ARBA" id="ARBA00022517"/>
    </source>
</evidence>
<protein>
    <recommendedName>
        <fullName evidence="3">Der GTPase-activating protein YihI</fullName>
    </recommendedName>
</protein>
<accession>K6WW65</accession>
<evidence type="ECO:0000256" key="4">
    <source>
        <dbReference type="SAM" id="MobiDB-lite"/>
    </source>
</evidence>
<dbReference type="GO" id="GO:0005096">
    <property type="term" value="F:GTPase activator activity"/>
    <property type="evidence" value="ECO:0007669"/>
    <property type="project" value="UniProtKB-KW"/>
</dbReference>
<evidence type="ECO:0000313" key="6">
    <source>
        <dbReference type="Proteomes" id="UP000006334"/>
    </source>
</evidence>
<keyword evidence="6" id="KW-1185">Reference proteome</keyword>
<organism evidence="5 6">
    <name type="scientific">Aliiglaciecola lipolytica E3</name>
    <dbReference type="NCBI Taxonomy" id="1127673"/>
    <lineage>
        <taxon>Bacteria</taxon>
        <taxon>Pseudomonadati</taxon>
        <taxon>Pseudomonadota</taxon>
        <taxon>Gammaproteobacteria</taxon>
        <taxon>Alteromonadales</taxon>
        <taxon>Alteromonadaceae</taxon>
        <taxon>Aliiglaciecola</taxon>
    </lineage>
</organism>
<dbReference type="RefSeq" id="WP_008842514.1">
    <property type="nucleotide sequence ID" value="NZ_BAEN01000002.1"/>
</dbReference>
<feature type="region of interest" description="Disordered" evidence="4">
    <location>
        <begin position="1"/>
        <end position="90"/>
    </location>
</feature>
<gene>
    <name evidence="3" type="primary">yihI</name>
    <name evidence="5" type="ORF">GLIP_0039</name>
</gene>
<comment type="similarity">
    <text evidence="3">Belongs to the YihI family.</text>
</comment>
<keyword evidence="2 3" id="KW-0690">Ribosome biogenesis</keyword>
<dbReference type="Pfam" id="PF04220">
    <property type="entry name" value="YihI"/>
    <property type="match status" value="1"/>
</dbReference>
<comment type="subunit">
    <text evidence="3">Interacts with Der.</text>
</comment>
<comment type="function">
    <text evidence="3">A GTPase-activating protein (GAP) that modifies Der/EngA GTPase function. May play a role in ribosome biogenesis.</text>
</comment>
<feature type="compositionally biased region" description="Basic and acidic residues" evidence="4">
    <location>
        <begin position="20"/>
        <end position="29"/>
    </location>
</feature>
<evidence type="ECO:0000313" key="5">
    <source>
        <dbReference type="EMBL" id="GAC12694.1"/>
    </source>
</evidence>
<feature type="compositionally biased region" description="Polar residues" evidence="4">
    <location>
        <begin position="40"/>
        <end position="60"/>
    </location>
</feature>
<feature type="compositionally biased region" description="Basic residues" evidence="4">
    <location>
        <begin position="1"/>
        <end position="11"/>
    </location>
</feature>